<comment type="caution">
    <text evidence="13">The sequence shown here is derived from an EMBL/GenBank/DDBJ whole genome shotgun (WGS) entry which is preliminary data.</text>
</comment>
<keyword evidence="14" id="KW-1185">Reference proteome</keyword>
<evidence type="ECO:0000256" key="5">
    <source>
        <dbReference type="ARBA" id="ARBA00022723"/>
    </source>
</evidence>
<evidence type="ECO:0000256" key="2">
    <source>
        <dbReference type="ARBA" id="ARBA00007957"/>
    </source>
</evidence>
<protein>
    <submittedName>
        <fullName evidence="13">Transcriptional repressor</fullName>
    </submittedName>
</protein>
<feature type="binding site" evidence="11">
    <location>
        <position position="103"/>
    </location>
    <ligand>
        <name>Zn(2+)</name>
        <dbReference type="ChEBI" id="CHEBI:29105"/>
    </ligand>
</feature>
<evidence type="ECO:0000256" key="9">
    <source>
        <dbReference type="ARBA" id="ARBA00023125"/>
    </source>
</evidence>
<sequence>MPTAPAPAASADAEQLRQTIRATGLKVTAPRVAVLRVLQENPHSSADAIHAAARELLPTSSVQAVYGILAAFTGAGLARRFDPPGSPALFESRVGDNHHHLVCVRCGTVADVDCVVGEAPCLTPSDTSGFAVLAAEVTFAGVCSRCQAQVAAGSAD</sequence>
<dbReference type="GO" id="GO:0045892">
    <property type="term" value="P:negative regulation of DNA-templated transcription"/>
    <property type="evidence" value="ECO:0007669"/>
    <property type="project" value="TreeGrafter"/>
</dbReference>
<evidence type="ECO:0000313" key="13">
    <source>
        <dbReference type="EMBL" id="RIJ52442.1"/>
    </source>
</evidence>
<dbReference type="Proteomes" id="UP000266484">
    <property type="component" value="Unassembled WGS sequence"/>
</dbReference>
<organism evidence="13 14">
    <name type="scientific">Clavibacter lycopersici</name>
    <dbReference type="NCBI Taxonomy" id="2301718"/>
    <lineage>
        <taxon>Bacteria</taxon>
        <taxon>Bacillati</taxon>
        <taxon>Actinomycetota</taxon>
        <taxon>Actinomycetes</taxon>
        <taxon>Micrococcales</taxon>
        <taxon>Microbacteriaceae</taxon>
        <taxon>Clavibacter</taxon>
    </lineage>
</organism>
<dbReference type="InterPro" id="IPR036388">
    <property type="entry name" value="WH-like_DNA-bd_sf"/>
</dbReference>
<evidence type="ECO:0000256" key="12">
    <source>
        <dbReference type="PIRSR" id="PIRSR602481-2"/>
    </source>
</evidence>
<evidence type="ECO:0000256" key="3">
    <source>
        <dbReference type="ARBA" id="ARBA00022490"/>
    </source>
</evidence>
<comment type="cofactor">
    <cofactor evidence="12">
        <name>Mn(2+)</name>
        <dbReference type="ChEBI" id="CHEBI:29035"/>
    </cofactor>
    <cofactor evidence="12">
        <name>Fe(2+)</name>
        <dbReference type="ChEBI" id="CHEBI:29033"/>
    </cofactor>
    <text evidence="12">Binds 1 Mn(2+) or Fe(2+) ion per subunit.</text>
</comment>
<comment type="subcellular location">
    <subcellularLocation>
        <location evidence="1">Cytoplasm</location>
    </subcellularLocation>
</comment>
<comment type="cofactor">
    <cofactor evidence="11">
        <name>Zn(2+)</name>
        <dbReference type="ChEBI" id="CHEBI:29105"/>
    </cofactor>
    <text evidence="11">Binds 1 zinc ion per subunit.</text>
</comment>
<feature type="binding site" evidence="12">
    <location>
        <position position="118"/>
    </location>
    <ligand>
        <name>Fe cation</name>
        <dbReference type="ChEBI" id="CHEBI:24875"/>
    </ligand>
</feature>
<dbReference type="GO" id="GO:0003700">
    <property type="term" value="F:DNA-binding transcription factor activity"/>
    <property type="evidence" value="ECO:0007669"/>
    <property type="project" value="InterPro"/>
</dbReference>
<keyword evidence="10" id="KW-0804">Transcription</keyword>
<evidence type="ECO:0000256" key="6">
    <source>
        <dbReference type="ARBA" id="ARBA00022833"/>
    </source>
</evidence>
<reference evidence="13 14" key="1">
    <citation type="submission" date="2018-08" db="EMBL/GenBank/DDBJ databases">
        <title>Genome Sequence of Clavibacter michiganensis Subspecies type strains, and the Atypical Peach-Colored Strains Isolated from Tomato.</title>
        <authorList>
            <person name="Osdaghi E."/>
            <person name="Portier P."/>
            <person name="Briand M."/>
            <person name="Jacques M.-A."/>
        </authorList>
    </citation>
    <scope>NUCLEOTIDE SEQUENCE [LARGE SCALE GENOMIC DNA]</scope>
    <source>
        <strain evidence="13 14">CFBP 8615</strain>
    </source>
</reference>
<keyword evidence="8" id="KW-0805">Transcription regulation</keyword>
<evidence type="ECO:0000256" key="8">
    <source>
        <dbReference type="ARBA" id="ARBA00023015"/>
    </source>
</evidence>
<dbReference type="Gene3D" id="1.10.10.10">
    <property type="entry name" value="Winged helix-like DNA-binding domain superfamily/Winged helix DNA-binding domain"/>
    <property type="match status" value="1"/>
</dbReference>
<evidence type="ECO:0000256" key="10">
    <source>
        <dbReference type="ARBA" id="ARBA00023163"/>
    </source>
</evidence>
<evidence type="ECO:0000256" key="4">
    <source>
        <dbReference type="ARBA" id="ARBA00022491"/>
    </source>
</evidence>
<accession>A0A399TBM7</accession>
<proteinExistence type="inferred from homology"/>
<dbReference type="GO" id="GO:0005737">
    <property type="term" value="C:cytoplasm"/>
    <property type="evidence" value="ECO:0007669"/>
    <property type="project" value="UniProtKB-SubCell"/>
</dbReference>
<evidence type="ECO:0000256" key="11">
    <source>
        <dbReference type="PIRSR" id="PIRSR602481-1"/>
    </source>
</evidence>
<feature type="binding site" evidence="11">
    <location>
        <position position="106"/>
    </location>
    <ligand>
        <name>Zn(2+)</name>
        <dbReference type="ChEBI" id="CHEBI:29105"/>
    </ligand>
</feature>
<dbReference type="InterPro" id="IPR002481">
    <property type="entry name" value="FUR"/>
</dbReference>
<evidence type="ECO:0000256" key="7">
    <source>
        <dbReference type="ARBA" id="ARBA00023004"/>
    </source>
</evidence>
<dbReference type="GO" id="GO:1900376">
    <property type="term" value="P:regulation of secondary metabolite biosynthetic process"/>
    <property type="evidence" value="ECO:0007669"/>
    <property type="project" value="TreeGrafter"/>
</dbReference>
<dbReference type="GO" id="GO:0008270">
    <property type="term" value="F:zinc ion binding"/>
    <property type="evidence" value="ECO:0007669"/>
    <property type="project" value="TreeGrafter"/>
</dbReference>
<gene>
    <name evidence="13" type="ORF">DZG00_04890</name>
</gene>
<dbReference type="PANTHER" id="PTHR33202:SF18">
    <property type="entry name" value="TRANSCRIPTIONAL REGULATOR FURA"/>
    <property type="match status" value="1"/>
</dbReference>
<evidence type="ECO:0000256" key="1">
    <source>
        <dbReference type="ARBA" id="ARBA00004496"/>
    </source>
</evidence>
<keyword evidence="9" id="KW-0238">DNA-binding</keyword>
<keyword evidence="5 11" id="KW-0479">Metal-binding</keyword>
<dbReference type="AlphaFoldDB" id="A0A399TBM7"/>
<feature type="binding site" evidence="11">
    <location>
        <position position="143"/>
    </location>
    <ligand>
        <name>Zn(2+)</name>
        <dbReference type="ChEBI" id="CHEBI:29105"/>
    </ligand>
</feature>
<dbReference type="InterPro" id="IPR036390">
    <property type="entry name" value="WH_DNA-bd_sf"/>
</dbReference>
<keyword evidence="3" id="KW-0963">Cytoplasm</keyword>
<dbReference type="PANTHER" id="PTHR33202">
    <property type="entry name" value="ZINC UPTAKE REGULATION PROTEIN"/>
    <property type="match status" value="1"/>
</dbReference>
<dbReference type="GO" id="GO:0000976">
    <property type="term" value="F:transcription cis-regulatory region binding"/>
    <property type="evidence" value="ECO:0007669"/>
    <property type="project" value="TreeGrafter"/>
</dbReference>
<dbReference type="SUPFAM" id="SSF46785">
    <property type="entry name" value="Winged helix' DNA-binding domain"/>
    <property type="match status" value="1"/>
</dbReference>
<dbReference type="InterPro" id="IPR043135">
    <property type="entry name" value="Fur_C"/>
</dbReference>
<dbReference type="Pfam" id="PF01475">
    <property type="entry name" value="FUR"/>
    <property type="match status" value="1"/>
</dbReference>
<dbReference type="OrthoDB" id="5242893at2"/>
<comment type="similarity">
    <text evidence="2">Belongs to the Fur family.</text>
</comment>
<evidence type="ECO:0000313" key="14">
    <source>
        <dbReference type="Proteomes" id="UP000266484"/>
    </source>
</evidence>
<feature type="binding site" evidence="11">
    <location>
        <position position="146"/>
    </location>
    <ligand>
        <name>Zn(2+)</name>
        <dbReference type="ChEBI" id="CHEBI:29105"/>
    </ligand>
</feature>
<dbReference type="EMBL" id="QWGT01000044">
    <property type="protein sequence ID" value="RIJ52442.1"/>
    <property type="molecule type" value="Genomic_DNA"/>
</dbReference>
<keyword evidence="6 11" id="KW-0862">Zinc</keyword>
<dbReference type="RefSeq" id="WP_119382116.1">
    <property type="nucleotide sequence ID" value="NZ_QWGT01000044.1"/>
</dbReference>
<keyword evidence="7 12" id="KW-0408">Iron</keyword>
<keyword evidence="4" id="KW-0678">Repressor</keyword>
<name>A0A399TBM7_9MICO</name>
<dbReference type="Gene3D" id="3.30.1490.190">
    <property type="match status" value="1"/>
</dbReference>
<dbReference type="CDD" id="cd07153">
    <property type="entry name" value="Fur_like"/>
    <property type="match status" value="1"/>
</dbReference>